<dbReference type="InterPro" id="IPR029035">
    <property type="entry name" value="DHS-like_NAD/FAD-binding_dom"/>
</dbReference>
<dbReference type="EMBL" id="SGXD01000001">
    <property type="protein sequence ID" value="RZS91316.1"/>
    <property type="molecule type" value="Genomic_DNA"/>
</dbReference>
<dbReference type="InterPro" id="IPR026590">
    <property type="entry name" value="Ssirtuin_cat_dom"/>
</dbReference>
<dbReference type="OrthoDB" id="5241047at2"/>
<reference evidence="4 5" key="1">
    <citation type="submission" date="2019-02" db="EMBL/GenBank/DDBJ databases">
        <title>Genomic Encyclopedia of Type Strains, Phase IV (KMG-IV): sequencing the most valuable type-strain genomes for metagenomic binning, comparative biology and taxonomic classification.</title>
        <authorList>
            <person name="Goeker M."/>
        </authorList>
    </citation>
    <scope>NUCLEOTIDE SEQUENCE [LARGE SCALE GENOMIC DNA]</scope>
    <source>
        <strain evidence="4 5">DSM 45622</strain>
    </source>
</reference>
<dbReference type="Pfam" id="PF13289">
    <property type="entry name" value="SIR2_2"/>
    <property type="match status" value="1"/>
</dbReference>
<evidence type="ECO:0000256" key="2">
    <source>
        <dbReference type="PROSITE-ProRule" id="PRU00236"/>
    </source>
</evidence>
<accession>A0A4Q7NVM4</accession>
<gene>
    <name evidence="4" type="ORF">EV189_0554</name>
</gene>
<evidence type="ECO:0000313" key="5">
    <source>
        <dbReference type="Proteomes" id="UP000293638"/>
    </source>
</evidence>
<feature type="domain" description="Deacetylase sirtuin-type" evidence="3">
    <location>
        <begin position="58"/>
        <end position="330"/>
    </location>
</feature>
<proteinExistence type="predicted"/>
<dbReference type="SUPFAM" id="SSF52467">
    <property type="entry name" value="DHS-like NAD/FAD-binding domain"/>
    <property type="match status" value="1"/>
</dbReference>
<dbReference type="AlphaFoldDB" id="A0A4Q7NVM4"/>
<dbReference type="PROSITE" id="PS50305">
    <property type="entry name" value="SIRTUIN"/>
    <property type="match status" value="1"/>
</dbReference>
<evidence type="ECO:0000256" key="1">
    <source>
        <dbReference type="ARBA" id="ARBA00023027"/>
    </source>
</evidence>
<evidence type="ECO:0000313" key="4">
    <source>
        <dbReference type="EMBL" id="RZS91316.1"/>
    </source>
</evidence>
<comment type="caution">
    <text evidence="4">The sequence shown here is derived from an EMBL/GenBank/DDBJ whole genome shotgun (WGS) entry which is preliminary data.</text>
</comment>
<name>A0A4Q7NVM4_9ACTN</name>
<organism evidence="4 5">
    <name type="scientific">Motilibacter rhizosphaerae</name>
    <dbReference type="NCBI Taxonomy" id="598652"/>
    <lineage>
        <taxon>Bacteria</taxon>
        <taxon>Bacillati</taxon>
        <taxon>Actinomycetota</taxon>
        <taxon>Actinomycetes</taxon>
        <taxon>Motilibacterales</taxon>
        <taxon>Motilibacteraceae</taxon>
        <taxon>Motilibacter</taxon>
    </lineage>
</organism>
<dbReference type="Proteomes" id="UP000293638">
    <property type="component" value="Unassembled WGS sequence"/>
</dbReference>
<sequence>MRKRKPRTCVVGRSTTGGLNRLDAAARGIRGGDRLVRRSDCAERWKRLGCPRQGREVGEPMPVDRETFVSRFGGAADAGNATVLVGAGLSRRAGLPDWNDLMKGPRREAKVPASVRDLPLVAEYYSQDVALGRDRLQARVGALITAKSGSQAPSKGHELLARMPMTHLWTQNYDDLLERAMQATGSSPVVIATDSDLVACRATPGKRLIKMHGGIQGVGRTAEFVDPVLTRRDYEQYEQRRPLIWNLLKSTYLTQKMLFLGFSFDDPNINVMLRLARSLQAAEQHFTVMRRPSGGLDLRAHELRVQDLESSGVEVVEIPEYAELDGLLGELSLRLRPPSLFVSGSVQEDGRIPLDALARSIGSRLAELDISLASLAGTYAGKISHAFARTLRQRGVSDAPEKIRFFFPDGARKKESHALMGTRIHTQDSVEDLRASALQDVRAFLLFGGGSRTRLEVDAAREQGLPVIPVAITAGTALIEWRAGLSASRIPVPRDSVAEAERHWQALAQPDTDAVALAVQRLVRWATYSS</sequence>
<protein>
    <submittedName>
        <fullName evidence="4">SIR2-like protein</fullName>
    </submittedName>
</protein>
<evidence type="ECO:0000259" key="3">
    <source>
        <dbReference type="PROSITE" id="PS50305"/>
    </source>
</evidence>
<keyword evidence="5" id="KW-1185">Reference proteome</keyword>
<keyword evidence="1" id="KW-0520">NAD</keyword>
<dbReference type="Gene3D" id="3.40.50.1220">
    <property type="entry name" value="TPP-binding domain"/>
    <property type="match status" value="1"/>
</dbReference>
<comment type="caution">
    <text evidence="2">Lacks conserved residue(s) required for the propagation of feature annotation.</text>
</comment>